<dbReference type="Gene3D" id="1.10.510.10">
    <property type="entry name" value="Transferase(Phosphotransferase) domain 1"/>
    <property type="match status" value="1"/>
</dbReference>
<dbReference type="NCBIfam" id="TIGR03724">
    <property type="entry name" value="arch_bud32"/>
    <property type="match status" value="1"/>
</dbReference>
<comment type="similarity">
    <text evidence="1">Belongs to the protein kinase superfamily. BUD32 family.</text>
</comment>
<feature type="domain" description="Protein kinase" evidence="11">
    <location>
        <begin position="22"/>
        <end position="231"/>
    </location>
</feature>
<dbReference type="Gene3D" id="3.30.200.20">
    <property type="entry name" value="Phosphorylase Kinase, domain 1"/>
    <property type="match status" value="1"/>
</dbReference>
<dbReference type="GO" id="GO:0005524">
    <property type="term" value="F:ATP binding"/>
    <property type="evidence" value="ECO:0007669"/>
    <property type="project" value="UniProtKB-KW"/>
</dbReference>
<evidence type="ECO:0000256" key="8">
    <source>
        <dbReference type="ARBA" id="ARBA00022840"/>
    </source>
</evidence>
<sequence length="231" mass="25495">MCNRFQGISSRSCMGDATIPMWEPSEVLHEGAEATVTAGTWMGKPAVLKMRRPRGYRHPDLDRRLTRQRLSVEARVLGRLHLIGFPSPSLYDLDVEGGWMLLSRMDGRPLCDALRDGSADLAAVKSTGALIRRLHEEGFSHGDMTTHNILIDASGSLSLVDFGLARISPELEHMGLDLQVLNECLTASHSEFEGAVEAMVEGYLRDGESEFGASDVISRFDAIRGRVRYHG</sequence>
<keyword evidence="3 12" id="KW-0723">Serine/threonine-protein kinase</keyword>
<accession>A0A075I429</accession>
<dbReference type="PANTHER" id="PTHR12209:SF0">
    <property type="entry name" value="EKC_KEOPS COMPLEX SUBUNIT TP53RK"/>
    <property type="match status" value="1"/>
</dbReference>
<dbReference type="Pfam" id="PF06293">
    <property type="entry name" value="Kdo"/>
    <property type="match status" value="1"/>
</dbReference>
<dbReference type="GO" id="GO:0005829">
    <property type="term" value="C:cytosol"/>
    <property type="evidence" value="ECO:0007669"/>
    <property type="project" value="TreeGrafter"/>
</dbReference>
<dbReference type="AlphaFoldDB" id="A0A075I429"/>
<evidence type="ECO:0000256" key="6">
    <source>
        <dbReference type="ARBA" id="ARBA00022741"/>
    </source>
</evidence>
<name>A0A075I429_9EURY</name>
<comment type="catalytic activity">
    <reaction evidence="10">
        <text>L-seryl-[protein] + ATP = O-phospho-L-seryl-[protein] + ADP + H(+)</text>
        <dbReference type="Rhea" id="RHEA:17989"/>
        <dbReference type="Rhea" id="RHEA-COMP:9863"/>
        <dbReference type="Rhea" id="RHEA-COMP:11604"/>
        <dbReference type="ChEBI" id="CHEBI:15378"/>
        <dbReference type="ChEBI" id="CHEBI:29999"/>
        <dbReference type="ChEBI" id="CHEBI:30616"/>
        <dbReference type="ChEBI" id="CHEBI:83421"/>
        <dbReference type="ChEBI" id="CHEBI:456216"/>
        <dbReference type="EC" id="2.7.11.1"/>
    </reaction>
</comment>
<reference evidence="12" key="1">
    <citation type="journal article" date="2014" name="Genome Biol. Evol.">
        <title>Pangenome evidence for extensive interdomain horizontal transfer affecting lineage core and shell genes in uncultured planktonic thaumarchaeota and euryarchaeota.</title>
        <authorList>
            <person name="Deschamps P."/>
            <person name="Zivanovic Y."/>
            <person name="Moreira D."/>
            <person name="Rodriguez-Valera F."/>
            <person name="Lopez-Garcia P."/>
        </authorList>
    </citation>
    <scope>NUCLEOTIDE SEQUENCE</scope>
</reference>
<dbReference type="InterPro" id="IPR008266">
    <property type="entry name" value="Tyr_kinase_AS"/>
</dbReference>
<proteinExistence type="inferred from homology"/>
<dbReference type="GO" id="GO:0008033">
    <property type="term" value="P:tRNA processing"/>
    <property type="evidence" value="ECO:0007669"/>
    <property type="project" value="UniProtKB-KW"/>
</dbReference>
<evidence type="ECO:0000259" key="11">
    <source>
        <dbReference type="PROSITE" id="PS50011"/>
    </source>
</evidence>
<dbReference type="PANTHER" id="PTHR12209">
    <property type="entry name" value="NON-SPECIFIC SERINE/THREONINE PROTEIN KINASE"/>
    <property type="match status" value="1"/>
</dbReference>
<dbReference type="InterPro" id="IPR000719">
    <property type="entry name" value="Prot_kinase_dom"/>
</dbReference>
<dbReference type="SUPFAM" id="SSF56112">
    <property type="entry name" value="Protein kinase-like (PK-like)"/>
    <property type="match status" value="1"/>
</dbReference>
<dbReference type="GO" id="GO:0106310">
    <property type="term" value="F:protein serine kinase activity"/>
    <property type="evidence" value="ECO:0007669"/>
    <property type="project" value="RHEA"/>
</dbReference>
<evidence type="ECO:0000256" key="4">
    <source>
        <dbReference type="ARBA" id="ARBA00022679"/>
    </source>
</evidence>
<dbReference type="PROSITE" id="PS00109">
    <property type="entry name" value="PROTEIN_KINASE_TYR"/>
    <property type="match status" value="1"/>
</dbReference>
<comment type="catalytic activity">
    <reaction evidence="9">
        <text>L-threonyl-[protein] + ATP = O-phospho-L-threonyl-[protein] + ADP + H(+)</text>
        <dbReference type="Rhea" id="RHEA:46608"/>
        <dbReference type="Rhea" id="RHEA-COMP:11060"/>
        <dbReference type="Rhea" id="RHEA-COMP:11605"/>
        <dbReference type="ChEBI" id="CHEBI:15378"/>
        <dbReference type="ChEBI" id="CHEBI:30013"/>
        <dbReference type="ChEBI" id="CHEBI:30616"/>
        <dbReference type="ChEBI" id="CHEBI:61977"/>
        <dbReference type="ChEBI" id="CHEBI:456216"/>
        <dbReference type="EC" id="2.7.11.1"/>
    </reaction>
</comment>
<keyword evidence="7 12" id="KW-0418">Kinase</keyword>
<organism evidence="12">
    <name type="scientific">uncultured marine group II/III euryarchaeote SAT1000_05_B04</name>
    <dbReference type="NCBI Taxonomy" id="1456552"/>
    <lineage>
        <taxon>Archaea</taxon>
        <taxon>Methanobacteriati</taxon>
        <taxon>Methanobacteriota</taxon>
        <taxon>environmental samples</taxon>
    </lineage>
</organism>
<keyword evidence="4 12" id="KW-0808">Transferase</keyword>
<evidence type="ECO:0000256" key="2">
    <source>
        <dbReference type="ARBA" id="ARBA00012513"/>
    </source>
</evidence>
<dbReference type="InterPro" id="IPR011009">
    <property type="entry name" value="Kinase-like_dom_sf"/>
</dbReference>
<dbReference type="PROSITE" id="PS50011">
    <property type="entry name" value="PROTEIN_KINASE_DOM"/>
    <property type="match status" value="1"/>
</dbReference>
<protein>
    <recommendedName>
        <fullName evidence="2">non-specific serine/threonine protein kinase</fullName>
        <ecNumber evidence="2">2.7.11.1</ecNumber>
    </recommendedName>
</protein>
<evidence type="ECO:0000256" key="9">
    <source>
        <dbReference type="ARBA" id="ARBA00047899"/>
    </source>
</evidence>
<keyword evidence="6" id="KW-0547">Nucleotide-binding</keyword>
<evidence type="ECO:0000256" key="1">
    <source>
        <dbReference type="ARBA" id="ARBA00010630"/>
    </source>
</evidence>
<keyword evidence="8" id="KW-0067">ATP-binding</keyword>
<evidence type="ECO:0000256" key="3">
    <source>
        <dbReference type="ARBA" id="ARBA00022527"/>
    </source>
</evidence>
<dbReference type="EMBL" id="KF901193">
    <property type="protein sequence ID" value="AIF21532.1"/>
    <property type="molecule type" value="Genomic_DNA"/>
</dbReference>
<dbReference type="EC" id="2.7.11.1" evidence="2"/>
<keyword evidence="5" id="KW-0819">tRNA processing</keyword>
<evidence type="ECO:0000256" key="7">
    <source>
        <dbReference type="ARBA" id="ARBA00022777"/>
    </source>
</evidence>
<dbReference type="GO" id="GO:0004674">
    <property type="term" value="F:protein serine/threonine kinase activity"/>
    <property type="evidence" value="ECO:0007669"/>
    <property type="project" value="UniProtKB-KW"/>
</dbReference>
<evidence type="ECO:0000256" key="10">
    <source>
        <dbReference type="ARBA" id="ARBA00048679"/>
    </source>
</evidence>
<dbReference type="InterPro" id="IPR022495">
    <property type="entry name" value="Bud32"/>
</dbReference>
<evidence type="ECO:0000256" key="5">
    <source>
        <dbReference type="ARBA" id="ARBA00022694"/>
    </source>
</evidence>
<evidence type="ECO:0000313" key="12">
    <source>
        <dbReference type="EMBL" id="AIF21532.1"/>
    </source>
</evidence>